<proteinExistence type="predicted"/>
<dbReference type="InParanoid" id="E6W1R4"/>
<dbReference type="Pfam" id="PF02470">
    <property type="entry name" value="MlaD"/>
    <property type="match status" value="1"/>
</dbReference>
<evidence type="ECO:0000313" key="3">
    <source>
        <dbReference type="Proteomes" id="UP000002572"/>
    </source>
</evidence>
<sequence length="523" mass="57961">MNITAEAKVGLLVIVAFALLTYASVQLGDLRLDGDNYYAVEFAFEDVAGLNRGARVKMSGVSIGSVESILLENGKVIVSASVERKYPVAENAPARILTEGVLGEKYLSIDHVPGARAFLGDGQRSQHFNSREGTEDLMATLGKVAADVSQITENLRTSIGSPQTNENINEMIFYLRELSFNLSQIVAANQENLNRTLDNVAHITETLREITTRNEHNINALIENMEVLTRSLRQQTPEVMSSARSAFDSADGAFGELHGILAENRADIRTTTHNFGQLSGDLSTTSRHLSEITEKINTGDGTLGKLVNTDELHESLLAASRGIEEMTGMIGGLRTDITVRSEFLTEQSENRGIFNVRLTPEGTNRFYDIGLVATPFGRDSRTIKRTVVTDNTTGTVTSDTTTLEDKNDYSFEFNAMFGFVPRENLEFRLGLMETTFGAGVSYVPPWFDRRLRVSAEAFDFSPRQDDMETHLKFYGDLYLSENFFFTAGYDDPLNDHRKSPFVGVAFTFTDEYIKYLLGGMSLP</sequence>
<reference evidence="2 3" key="1">
    <citation type="submission" date="2010-12" db="EMBL/GenBank/DDBJ databases">
        <title>Complete sequence of Desulfurispirillum indicum S5.</title>
        <authorList>
            <consortium name="US DOE Joint Genome Institute"/>
            <person name="Lucas S."/>
            <person name="Copeland A."/>
            <person name="Lapidus A."/>
            <person name="Cheng J.-F."/>
            <person name="Goodwin L."/>
            <person name="Pitluck S."/>
            <person name="Chertkov O."/>
            <person name="Held B."/>
            <person name="Detter J.C."/>
            <person name="Han C."/>
            <person name="Tapia R."/>
            <person name="Land M."/>
            <person name="Hauser L."/>
            <person name="Kyrpides N."/>
            <person name="Ivanova N."/>
            <person name="Mikhailova N."/>
            <person name="Haggblom M."/>
            <person name="Rauschenbach I."/>
            <person name="Bini E."/>
            <person name="Woyke T."/>
        </authorList>
    </citation>
    <scope>NUCLEOTIDE SEQUENCE [LARGE SCALE GENOMIC DNA]</scope>
    <source>
        <strain evidence="3">ATCC BAA-1389 / DSM 22839 / S5</strain>
    </source>
</reference>
<protein>
    <submittedName>
        <fullName evidence="2">Mammalian cell entry related domain protein</fullName>
    </submittedName>
</protein>
<dbReference type="STRING" id="653733.Selin_0702"/>
<dbReference type="InterPro" id="IPR052336">
    <property type="entry name" value="MlaD_Phospholipid_Transporter"/>
</dbReference>
<dbReference type="Proteomes" id="UP000002572">
    <property type="component" value="Chromosome"/>
</dbReference>
<name>E6W1R4_DESIS</name>
<evidence type="ECO:0000259" key="1">
    <source>
        <dbReference type="Pfam" id="PF02470"/>
    </source>
</evidence>
<dbReference type="HOGENOM" id="CLU_034188_0_0_0"/>
<dbReference type="AlphaFoldDB" id="E6W1R4"/>
<dbReference type="EMBL" id="CP002432">
    <property type="protein sequence ID" value="ADU65446.1"/>
    <property type="molecule type" value="Genomic_DNA"/>
</dbReference>
<organism evidence="2 3">
    <name type="scientific">Desulfurispirillum indicum (strain ATCC BAA-1389 / DSM 22839 / S5)</name>
    <dbReference type="NCBI Taxonomy" id="653733"/>
    <lineage>
        <taxon>Bacteria</taxon>
        <taxon>Pseudomonadati</taxon>
        <taxon>Chrysiogenota</taxon>
        <taxon>Chrysiogenia</taxon>
        <taxon>Chrysiogenales</taxon>
        <taxon>Chrysiogenaceae</taxon>
        <taxon>Desulfurispirillum</taxon>
    </lineage>
</organism>
<dbReference type="PANTHER" id="PTHR33371:SF4">
    <property type="entry name" value="INTERMEMBRANE PHOSPHOLIPID TRANSPORT SYSTEM BINDING PROTEIN MLAD"/>
    <property type="match status" value="1"/>
</dbReference>
<evidence type="ECO:0000313" key="2">
    <source>
        <dbReference type="EMBL" id="ADU65446.1"/>
    </source>
</evidence>
<dbReference type="KEGG" id="din:Selin_0702"/>
<accession>E6W1R4</accession>
<dbReference type="eggNOG" id="COG1463">
    <property type="taxonomic scope" value="Bacteria"/>
</dbReference>
<dbReference type="OrthoDB" id="9788420at2"/>
<dbReference type="PANTHER" id="PTHR33371">
    <property type="entry name" value="INTERMEMBRANE PHOSPHOLIPID TRANSPORT SYSTEM BINDING PROTEIN MLAD-RELATED"/>
    <property type="match status" value="1"/>
</dbReference>
<dbReference type="RefSeq" id="WP_013505334.1">
    <property type="nucleotide sequence ID" value="NC_014836.1"/>
</dbReference>
<keyword evidence="3" id="KW-1185">Reference proteome</keyword>
<dbReference type="InterPro" id="IPR003399">
    <property type="entry name" value="Mce/MlaD"/>
</dbReference>
<feature type="domain" description="Mce/MlaD" evidence="1">
    <location>
        <begin position="37"/>
        <end position="110"/>
    </location>
</feature>
<gene>
    <name evidence="2" type="ordered locus">Selin_0702</name>
</gene>